<protein>
    <submittedName>
        <fullName evidence="2">Uncharacterized protein</fullName>
    </submittedName>
</protein>
<evidence type="ECO:0000313" key="3">
    <source>
        <dbReference type="Proteomes" id="UP000092445"/>
    </source>
</evidence>
<dbReference type="Proteomes" id="UP000092445">
    <property type="component" value="Unassembled WGS sequence"/>
</dbReference>
<name>A0A1A9ZWX5_GLOPL</name>
<dbReference type="AlphaFoldDB" id="A0A1A9ZWX5"/>
<reference evidence="3" key="1">
    <citation type="submission" date="2014-03" db="EMBL/GenBank/DDBJ databases">
        <authorList>
            <person name="Aksoy S."/>
            <person name="Warren W."/>
            <person name="Wilson R.K."/>
        </authorList>
    </citation>
    <scope>NUCLEOTIDE SEQUENCE [LARGE SCALE GENOMIC DNA]</scope>
    <source>
        <strain evidence="3">IAEA</strain>
    </source>
</reference>
<dbReference type="VEuPathDB" id="VectorBase:GPAI027646"/>
<accession>A0A1A9ZWX5</accession>
<reference evidence="2" key="2">
    <citation type="submission" date="2020-05" db="UniProtKB">
        <authorList>
            <consortium name="EnsemblMetazoa"/>
        </authorList>
    </citation>
    <scope>IDENTIFICATION</scope>
    <source>
        <strain evidence="2">IAEA</strain>
    </source>
</reference>
<feature type="compositionally biased region" description="Basic and acidic residues" evidence="1">
    <location>
        <begin position="188"/>
        <end position="198"/>
    </location>
</feature>
<dbReference type="STRING" id="7398.A0A1A9ZWX5"/>
<evidence type="ECO:0000256" key="1">
    <source>
        <dbReference type="SAM" id="MobiDB-lite"/>
    </source>
</evidence>
<dbReference type="EnsemblMetazoa" id="GPAI027646-RA">
    <property type="protein sequence ID" value="GPAI027646-PA"/>
    <property type="gene ID" value="GPAI027646"/>
</dbReference>
<keyword evidence="3" id="KW-1185">Reference proteome</keyword>
<evidence type="ECO:0000313" key="2">
    <source>
        <dbReference type="EnsemblMetazoa" id="GPAI027646-PA"/>
    </source>
</evidence>
<feature type="compositionally biased region" description="Acidic residues" evidence="1">
    <location>
        <begin position="160"/>
        <end position="187"/>
    </location>
</feature>
<proteinExistence type="predicted"/>
<sequence length="288" mass="31697">MVLADKTLAVVKAMVLLLVLLLFAFAPTFTNCMLRSSSAALVVAAAAAAAAAEAAAEAVAEADEDFVGDRFSSNLMGISLARVCLRRLCPVLALECSRIKFVELSETTIAAEFGIQLLTSDVTIQTLNFKFVLVRNIIRGRFIEASSVHGRIRRSADNLNDSDEDDDDDDDDDDDNVDDDNNNDDDNNDKKNATEIDASKEQLPIASIKSRAIAMDRDLCRILSRYHPHYPRCYNYCEKLGHWMGIMNFHFRAFNAAAAADDSINSFHGKINTCYRGDTLNLSGGTIR</sequence>
<organism evidence="2 3">
    <name type="scientific">Glossina pallidipes</name>
    <name type="common">Tsetse fly</name>
    <dbReference type="NCBI Taxonomy" id="7398"/>
    <lineage>
        <taxon>Eukaryota</taxon>
        <taxon>Metazoa</taxon>
        <taxon>Ecdysozoa</taxon>
        <taxon>Arthropoda</taxon>
        <taxon>Hexapoda</taxon>
        <taxon>Insecta</taxon>
        <taxon>Pterygota</taxon>
        <taxon>Neoptera</taxon>
        <taxon>Endopterygota</taxon>
        <taxon>Diptera</taxon>
        <taxon>Brachycera</taxon>
        <taxon>Muscomorpha</taxon>
        <taxon>Hippoboscoidea</taxon>
        <taxon>Glossinidae</taxon>
        <taxon>Glossina</taxon>
    </lineage>
</organism>
<feature type="region of interest" description="Disordered" evidence="1">
    <location>
        <begin position="156"/>
        <end position="198"/>
    </location>
</feature>